<evidence type="ECO:0000256" key="3">
    <source>
        <dbReference type="ARBA" id="ARBA00022801"/>
    </source>
</evidence>
<evidence type="ECO:0000256" key="4">
    <source>
        <dbReference type="ARBA" id="ARBA00022833"/>
    </source>
</evidence>
<dbReference type="EMBL" id="MTYJ01000263">
    <property type="protein sequence ID" value="OWA52338.1"/>
    <property type="molecule type" value="Genomic_DNA"/>
</dbReference>
<keyword evidence="7" id="KW-0732">Signal</keyword>
<evidence type="ECO:0000256" key="5">
    <source>
        <dbReference type="ARBA" id="ARBA00023049"/>
    </source>
</evidence>
<evidence type="ECO:0000313" key="10">
    <source>
        <dbReference type="EMBL" id="OWA52338.1"/>
    </source>
</evidence>
<dbReference type="GO" id="GO:0008270">
    <property type="term" value="F:zinc ion binding"/>
    <property type="evidence" value="ECO:0007669"/>
    <property type="project" value="UniProtKB-UniRule"/>
</dbReference>
<comment type="cofactor">
    <cofactor evidence="6 7">
        <name>Zn(2+)</name>
        <dbReference type="ChEBI" id="CHEBI:29105"/>
    </cofactor>
    <text evidence="6 7">Binds 1 zinc ion per subunit.</text>
</comment>
<keyword evidence="1 7" id="KW-0645">Protease</keyword>
<sequence>MRANVTQLWRRFAPVLCLLMSLAPLISADNPSSMKDFPYSPDWTNLIDTDVYDYSRLKKSMSNRPNIFEGDIRIPTGPPSDTMVNPNDEKYATDGRPWDQGIVPFDFAVDHFTREQQSFIRDSLQKMEANTCLQFTPVREGASYILFAFGNDGSSFFGHTNEPQQVIYLDENSFCAVGEVQHLVMHALGFGHEQSREDRDNYIDIVWQNIPSGFEIMFNKYKGRTFNLPYDYKSIMHYAHNEFSREPYNAPTILPKSTAAIGNRKELSEIDIQRINALYPCHSGTTASPKPVSRKSHTRSNKTPTTTEAIFPNGDDQLTPGTSRHPHRRTTVDSIQRNSTILPVVADPVVPDFFCYFYTNLTYTCKTSCEGSGGERRFANFTSDARRKYYDMDCAADVLLPSEKRWEIGKNSLVPKVFNADLDTEILATCAFYNSLDFDCNGVTDCMEANNENRCGSAAPWSGRYLGSPEQGLKLNGTINKTGSDAGGG</sequence>
<dbReference type="GO" id="GO:0004222">
    <property type="term" value="F:metalloendopeptidase activity"/>
    <property type="evidence" value="ECO:0007669"/>
    <property type="project" value="UniProtKB-UniRule"/>
</dbReference>
<keyword evidence="5 7" id="KW-0482">Metalloprotease</keyword>
<feature type="chain" id="PRO_5041017949" description="Metalloendopeptidase" evidence="7">
    <location>
        <begin position="29"/>
        <end position="489"/>
    </location>
</feature>
<dbReference type="PROSITE" id="PS51864">
    <property type="entry name" value="ASTACIN"/>
    <property type="match status" value="1"/>
</dbReference>
<dbReference type="InterPro" id="IPR024079">
    <property type="entry name" value="MetalloPept_cat_dom_sf"/>
</dbReference>
<name>A0A9X6RLF6_HYPEX</name>
<feature type="domain" description="Peptidase M12A" evidence="9">
    <location>
        <begin position="89"/>
        <end position="282"/>
    </location>
</feature>
<keyword evidence="4 6" id="KW-0862">Zinc</keyword>
<feature type="signal peptide" evidence="7">
    <location>
        <begin position="1"/>
        <end position="28"/>
    </location>
</feature>
<dbReference type="Proteomes" id="UP000192578">
    <property type="component" value="Unassembled WGS sequence"/>
</dbReference>
<evidence type="ECO:0000313" key="11">
    <source>
        <dbReference type="Proteomes" id="UP000192578"/>
    </source>
</evidence>
<dbReference type="SMART" id="SM00235">
    <property type="entry name" value="ZnMc"/>
    <property type="match status" value="1"/>
</dbReference>
<feature type="binding site" evidence="6">
    <location>
        <position position="192"/>
    </location>
    <ligand>
        <name>Zn(2+)</name>
        <dbReference type="ChEBI" id="CHEBI:29105"/>
        <note>catalytic</note>
    </ligand>
</feature>
<gene>
    <name evidence="10" type="ORF">BV898_16793</name>
</gene>
<organism evidence="10 11">
    <name type="scientific">Hypsibius exemplaris</name>
    <name type="common">Freshwater tardigrade</name>
    <dbReference type="NCBI Taxonomy" id="2072580"/>
    <lineage>
        <taxon>Eukaryota</taxon>
        <taxon>Metazoa</taxon>
        <taxon>Ecdysozoa</taxon>
        <taxon>Tardigrada</taxon>
        <taxon>Eutardigrada</taxon>
        <taxon>Parachela</taxon>
        <taxon>Hypsibioidea</taxon>
        <taxon>Hypsibiidae</taxon>
        <taxon>Hypsibius</taxon>
    </lineage>
</organism>
<dbReference type="PRINTS" id="PR00480">
    <property type="entry name" value="ASTACIN"/>
</dbReference>
<dbReference type="SUPFAM" id="SSF55486">
    <property type="entry name" value="Metalloproteases ('zincins'), catalytic domain"/>
    <property type="match status" value="1"/>
</dbReference>
<evidence type="ECO:0000256" key="8">
    <source>
        <dbReference type="SAM" id="MobiDB-lite"/>
    </source>
</evidence>
<evidence type="ECO:0000256" key="7">
    <source>
        <dbReference type="RuleBase" id="RU361183"/>
    </source>
</evidence>
<dbReference type="Gene3D" id="3.40.390.10">
    <property type="entry name" value="Collagenase (Catalytic Domain)"/>
    <property type="match status" value="1"/>
</dbReference>
<keyword evidence="3 7" id="KW-0378">Hydrolase</keyword>
<feature type="binding site" evidence="6">
    <location>
        <position position="182"/>
    </location>
    <ligand>
        <name>Zn(2+)</name>
        <dbReference type="ChEBI" id="CHEBI:29105"/>
        <note>catalytic</note>
    </ligand>
</feature>
<dbReference type="AlphaFoldDB" id="A0A9X6RLF6"/>
<evidence type="ECO:0000256" key="2">
    <source>
        <dbReference type="ARBA" id="ARBA00022723"/>
    </source>
</evidence>
<dbReference type="InterPro" id="IPR001506">
    <property type="entry name" value="Peptidase_M12A"/>
</dbReference>
<dbReference type="OrthoDB" id="291007at2759"/>
<dbReference type="GO" id="GO:0006508">
    <property type="term" value="P:proteolysis"/>
    <property type="evidence" value="ECO:0007669"/>
    <property type="project" value="UniProtKB-KW"/>
</dbReference>
<comment type="caution">
    <text evidence="6">Lacks conserved residue(s) required for the propagation of feature annotation.</text>
</comment>
<dbReference type="InterPro" id="IPR006026">
    <property type="entry name" value="Peptidase_Metallo"/>
</dbReference>
<dbReference type="InterPro" id="IPR034035">
    <property type="entry name" value="Astacin-like_dom"/>
</dbReference>
<accession>A0A9X6RLF6</accession>
<feature type="binding site" evidence="6">
    <location>
        <position position="186"/>
    </location>
    <ligand>
        <name>Zn(2+)</name>
        <dbReference type="ChEBI" id="CHEBI:29105"/>
        <note>catalytic</note>
    </ligand>
</feature>
<dbReference type="EC" id="3.4.24.-" evidence="7"/>
<dbReference type="PANTHER" id="PTHR10127">
    <property type="entry name" value="DISCOIDIN, CUB, EGF, LAMININ , AND ZINC METALLOPROTEASE DOMAIN CONTAINING"/>
    <property type="match status" value="1"/>
</dbReference>
<keyword evidence="2 6" id="KW-0479">Metal-binding</keyword>
<evidence type="ECO:0000256" key="6">
    <source>
        <dbReference type="PROSITE-ProRule" id="PRU01211"/>
    </source>
</evidence>
<comment type="caution">
    <text evidence="10">The sequence shown here is derived from an EMBL/GenBank/DDBJ whole genome shotgun (WGS) entry which is preliminary data.</text>
</comment>
<reference evidence="11" key="1">
    <citation type="submission" date="2017-01" db="EMBL/GenBank/DDBJ databases">
        <title>Comparative genomics of anhydrobiosis in the tardigrade Hypsibius dujardini.</title>
        <authorList>
            <person name="Yoshida Y."/>
            <person name="Koutsovoulos G."/>
            <person name="Laetsch D."/>
            <person name="Stevens L."/>
            <person name="Kumar S."/>
            <person name="Horikawa D."/>
            <person name="Ishino K."/>
            <person name="Komine S."/>
            <person name="Tomita M."/>
            <person name="Blaxter M."/>
            <person name="Arakawa K."/>
        </authorList>
    </citation>
    <scope>NUCLEOTIDE SEQUENCE [LARGE SCALE GENOMIC DNA]</scope>
    <source>
        <strain evidence="11">Z151</strain>
    </source>
</reference>
<dbReference type="PANTHER" id="PTHR10127:SF780">
    <property type="entry name" value="METALLOENDOPEPTIDASE"/>
    <property type="match status" value="1"/>
</dbReference>
<keyword evidence="11" id="KW-1185">Reference proteome</keyword>
<feature type="region of interest" description="Disordered" evidence="8">
    <location>
        <begin position="283"/>
        <end position="332"/>
    </location>
</feature>
<evidence type="ECO:0000256" key="1">
    <source>
        <dbReference type="ARBA" id="ARBA00022670"/>
    </source>
</evidence>
<dbReference type="Pfam" id="PF01400">
    <property type="entry name" value="Astacin"/>
    <property type="match status" value="1"/>
</dbReference>
<dbReference type="CDD" id="cd04280">
    <property type="entry name" value="ZnMc_astacin_like"/>
    <property type="match status" value="1"/>
</dbReference>
<proteinExistence type="predicted"/>
<protein>
    <recommendedName>
        <fullName evidence="7">Metalloendopeptidase</fullName>
        <ecNumber evidence="7">3.4.24.-</ecNumber>
    </recommendedName>
</protein>
<evidence type="ECO:0000259" key="9">
    <source>
        <dbReference type="PROSITE" id="PS51864"/>
    </source>
</evidence>